<dbReference type="InterPro" id="IPR028082">
    <property type="entry name" value="Peripla_BP_I"/>
</dbReference>
<evidence type="ECO:0000256" key="1">
    <source>
        <dbReference type="ARBA" id="ARBA00004196"/>
    </source>
</evidence>
<feature type="domain" description="Periplasmic binding protein" evidence="4">
    <location>
        <begin position="60"/>
        <end position="325"/>
    </location>
</feature>
<accession>A0A644X582</accession>
<dbReference type="GO" id="GO:0030288">
    <property type="term" value="C:outer membrane-bounded periplasmic space"/>
    <property type="evidence" value="ECO:0007669"/>
    <property type="project" value="TreeGrafter"/>
</dbReference>
<organism evidence="5">
    <name type="scientific">bioreactor metagenome</name>
    <dbReference type="NCBI Taxonomy" id="1076179"/>
    <lineage>
        <taxon>unclassified sequences</taxon>
        <taxon>metagenomes</taxon>
        <taxon>ecological metagenomes</taxon>
    </lineage>
</organism>
<dbReference type="GO" id="GO:0030246">
    <property type="term" value="F:carbohydrate binding"/>
    <property type="evidence" value="ECO:0007669"/>
    <property type="project" value="TreeGrafter"/>
</dbReference>
<dbReference type="PANTHER" id="PTHR30036">
    <property type="entry name" value="D-XYLOSE-BINDING PERIPLASMIC PROTEIN"/>
    <property type="match status" value="1"/>
</dbReference>
<name>A0A644X582_9ZZZZ</name>
<dbReference type="PROSITE" id="PS51257">
    <property type="entry name" value="PROKAR_LIPOPROTEIN"/>
    <property type="match status" value="1"/>
</dbReference>
<comment type="caution">
    <text evidence="5">The sequence shown here is derived from an EMBL/GenBank/DDBJ whole genome shotgun (WGS) entry which is preliminary data.</text>
</comment>
<gene>
    <name evidence="5" type="primary">lsrB_3</name>
    <name evidence="5" type="ORF">SDC9_55610</name>
</gene>
<evidence type="ECO:0000313" key="5">
    <source>
        <dbReference type="EMBL" id="MPM09294.1"/>
    </source>
</evidence>
<evidence type="ECO:0000256" key="2">
    <source>
        <dbReference type="ARBA" id="ARBA00007639"/>
    </source>
</evidence>
<evidence type="ECO:0000256" key="3">
    <source>
        <dbReference type="SAM" id="MobiDB-lite"/>
    </source>
</evidence>
<feature type="region of interest" description="Disordered" evidence="3">
    <location>
        <begin position="25"/>
        <end position="48"/>
    </location>
</feature>
<dbReference type="Pfam" id="PF13407">
    <property type="entry name" value="Peripla_BP_4"/>
    <property type="match status" value="1"/>
</dbReference>
<dbReference type="PANTHER" id="PTHR30036:SF7">
    <property type="entry name" value="ABC TRANSPORTER PERIPLASMIC-BINDING PROTEIN YPHF"/>
    <property type="match status" value="1"/>
</dbReference>
<dbReference type="Gene3D" id="3.40.50.2300">
    <property type="match status" value="2"/>
</dbReference>
<evidence type="ECO:0000259" key="4">
    <source>
        <dbReference type="Pfam" id="PF13407"/>
    </source>
</evidence>
<sequence>MRKILSILLIAVMLITAVACAPTAPATTEPAADTTTTEAAPATEATEADSGVKDIAGMTVAFIPKLTGNSFFEAANAGAQKYAEQWGITVKYMGSATASVTDQLEVIQQAMDAGVDAISISSVDAKALDEKLKEAQDAGIVVTTWDSDVSSDARSLMVSQGTPKILGEMLVDMGAEALTNRGKDVNGTIKYAWHYSQAAVADQNSWYVAGEAYIKEKYPNWEVVGGPFYSEQDSQKSVSIGESILDAYSDIDLIICNDSTALPGQCQAAQNKGLTKDDITITGFCTPSGMTAYLNAGILERWGLWDCGIQGALGCYFAAYLAAGNTCKAGDTITVPGIGDCQIVANDALVPGATTPDMNNGVVLLPERVVFTAENVANYNF</sequence>
<dbReference type="EMBL" id="VSSQ01001552">
    <property type="protein sequence ID" value="MPM09294.1"/>
    <property type="molecule type" value="Genomic_DNA"/>
</dbReference>
<comment type="subcellular location">
    <subcellularLocation>
        <location evidence="1">Cell envelope</location>
    </subcellularLocation>
</comment>
<dbReference type="SUPFAM" id="SSF53822">
    <property type="entry name" value="Periplasmic binding protein-like I"/>
    <property type="match status" value="1"/>
</dbReference>
<reference evidence="5" key="1">
    <citation type="submission" date="2019-08" db="EMBL/GenBank/DDBJ databases">
        <authorList>
            <person name="Kucharzyk K."/>
            <person name="Murdoch R.W."/>
            <person name="Higgins S."/>
            <person name="Loffler F."/>
        </authorList>
    </citation>
    <scope>NUCLEOTIDE SEQUENCE</scope>
</reference>
<proteinExistence type="inferred from homology"/>
<dbReference type="InterPro" id="IPR050555">
    <property type="entry name" value="Bact_Solute-Bind_Prot2"/>
</dbReference>
<feature type="compositionally biased region" description="Low complexity" evidence="3">
    <location>
        <begin position="25"/>
        <end position="45"/>
    </location>
</feature>
<dbReference type="InterPro" id="IPR025997">
    <property type="entry name" value="SBP_2_dom"/>
</dbReference>
<dbReference type="AlphaFoldDB" id="A0A644X582"/>
<protein>
    <submittedName>
        <fullName evidence="5">Autoinducer 2-binding protein LsrB</fullName>
    </submittedName>
</protein>
<comment type="similarity">
    <text evidence="2">Belongs to the bacterial solute-binding protein 2 family.</text>
</comment>